<dbReference type="AlphaFoldDB" id="A0A183IAD4"/>
<evidence type="ECO:0000313" key="1">
    <source>
        <dbReference type="EMBL" id="VDO85285.1"/>
    </source>
</evidence>
<protein>
    <submittedName>
        <fullName evidence="3">Acyl-CoA dehydrogenase family member 9, mitochondrial</fullName>
    </submittedName>
</protein>
<evidence type="ECO:0000313" key="3">
    <source>
        <dbReference type="WBParaSite" id="SBAD_0000060001-mRNA-1"/>
    </source>
</evidence>
<dbReference type="Proteomes" id="UP000270296">
    <property type="component" value="Unassembled WGS sequence"/>
</dbReference>
<reference evidence="3" key="1">
    <citation type="submission" date="2016-06" db="UniProtKB">
        <authorList>
            <consortium name="WormBaseParasite"/>
        </authorList>
    </citation>
    <scope>IDENTIFICATION</scope>
</reference>
<keyword evidence="2" id="KW-1185">Reference proteome</keyword>
<name>A0A183IAD4_9BILA</name>
<dbReference type="EMBL" id="UZAM01001938">
    <property type="protein sequence ID" value="VDO85285.1"/>
    <property type="molecule type" value="Genomic_DNA"/>
</dbReference>
<dbReference type="OrthoDB" id="5869089at2759"/>
<sequence length="59" mass="6481">MALRSAGLFLCGVVFRNSAKLFSTSPALCVSKLHVREALNAAIEEEMKRDDRVSLIGEE</sequence>
<organism evidence="3">
    <name type="scientific">Soboliphyme baturini</name>
    <dbReference type="NCBI Taxonomy" id="241478"/>
    <lineage>
        <taxon>Eukaryota</taxon>
        <taxon>Metazoa</taxon>
        <taxon>Ecdysozoa</taxon>
        <taxon>Nematoda</taxon>
        <taxon>Enoplea</taxon>
        <taxon>Dorylaimia</taxon>
        <taxon>Dioctophymatida</taxon>
        <taxon>Dioctophymatoidea</taxon>
        <taxon>Soboliphymatidae</taxon>
        <taxon>Soboliphyme</taxon>
    </lineage>
</organism>
<gene>
    <name evidence="1" type="ORF">SBAD_LOCUS578</name>
</gene>
<accession>A0A183IAD4</accession>
<dbReference type="WBParaSite" id="SBAD_0000060001-mRNA-1">
    <property type="protein sequence ID" value="SBAD_0000060001-mRNA-1"/>
    <property type="gene ID" value="SBAD_0000060001"/>
</dbReference>
<reference evidence="1 2" key="2">
    <citation type="submission" date="2018-11" db="EMBL/GenBank/DDBJ databases">
        <authorList>
            <consortium name="Pathogen Informatics"/>
        </authorList>
    </citation>
    <scope>NUCLEOTIDE SEQUENCE [LARGE SCALE GENOMIC DNA]</scope>
</reference>
<proteinExistence type="predicted"/>
<evidence type="ECO:0000313" key="2">
    <source>
        <dbReference type="Proteomes" id="UP000270296"/>
    </source>
</evidence>